<feature type="region of interest" description="Disordered" evidence="2">
    <location>
        <begin position="1237"/>
        <end position="1379"/>
    </location>
</feature>
<feature type="compositionally biased region" description="Basic and acidic residues" evidence="2">
    <location>
        <begin position="883"/>
        <end position="893"/>
    </location>
</feature>
<keyword evidence="4" id="KW-0732">Signal</keyword>
<keyword evidence="1" id="KW-0547">Nucleotide-binding</keyword>
<dbReference type="InterPro" id="IPR000719">
    <property type="entry name" value="Prot_kinase_dom"/>
</dbReference>
<dbReference type="PANTHER" id="PTHR44329">
    <property type="entry name" value="SERINE/THREONINE-PROTEIN KINASE TNNI3K-RELATED"/>
    <property type="match status" value="1"/>
</dbReference>
<keyword evidence="1" id="KW-0067">ATP-binding</keyword>
<dbReference type="InterPro" id="IPR001245">
    <property type="entry name" value="Ser-Thr/Tyr_kinase_cat_dom"/>
</dbReference>
<dbReference type="EMBL" id="JAEHOE010000142">
    <property type="protein sequence ID" value="KAG2484809.1"/>
    <property type="molecule type" value="Genomic_DNA"/>
</dbReference>
<feature type="region of interest" description="Disordered" evidence="2">
    <location>
        <begin position="733"/>
        <end position="756"/>
    </location>
</feature>
<feature type="region of interest" description="Disordered" evidence="2">
    <location>
        <begin position="804"/>
        <end position="859"/>
    </location>
</feature>
<feature type="region of interest" description="Disordered" evidence="2">
    <location>
        <begin position="675"/>
        <end position="694"/>
    </location>
</feature>
<feature type="compositionally biased region" description="Polar residues" evidence="2">
    <location>
        <begin position="898"/>
        <end position="908"/>
    </location>
</feature>
<feature type="chain" id="PRO_5032548862" description="Protein kinase domain-containing protein" evidence="4">
    <location>
        <begin position="27"/>
        <end position="2028"/>
    </location>
</feature>
<keyword evidence="3" id="KW-0812">Transmembrane</keyword>
<reference evidence="6" key="1">
    <citation type="journal article" date="2020" name="bioRxiv">
        <title>Comparative genomics of Chlamydomonas.</title>
        <authorList>
            <person name="Craig R.J."/>
            <person name="Hasan A.R."/>
            <person name="Ness R.W."/>
            <person name="Keightley P.D."/>
        </authorList>
    </citation>
    <scope>NUCLEOTIDE SEQUENCE</scope>
    <source>
        <strain evidence="6">CCAP 11/70</strain>
    </source>
</reference>
<feature type="compositionally biased region" description="Low complexity" evidence="2">
    <location>
        <begin position="923"/>
        <end position="939"/>
    </location>
</feature>
<dbReference type="PROSITE" id="PS50011">
    <property type="entry name" value="PROTEIN_KINASE_DOM"/>
    <property type="match status" value="1"/>
</dbReference>
<dbReference type="GO" id="GO:0005524">
    <property type="term" value="F:ATP binding"/>
    <property type="evidence" value="ECO:0007669"/>
    <property type="project" value="UniProtKB-UniRule"/>
</dbReference>
<dbReference type="GO" id="GO:0004674">
    <property type="term" value="F:protein serine/threonine kinase activity"/>
    <property type="evidence" value="ECO:0007669"/>
    <property type="project" value="TreeGrafter"/>
</dbReference>
<accession>A0A836BRH1</accession>
<feature type="compositionally biased region" description="Low complexity" evidence="2">
    <location>
        <begin position="1286"/>
        <end position="1305"/>
    </location>
</feature>
<feature type="compositionally biased region" description="Polar residues" evidence="2">
    <location>
        <begin position="819"/>
        <end position="831"/>
    </location>
</feature>
<evidence type="ECO:0000256" key="1">
    <source>
        <dbReference type="PROSITE-ProRule" id="PRU10141"/>
    </source>
</evidence>
<evidence type="ECO:0000256" key="3">
    <source>
        <dbReference type="SAM" id="Phobius"/>
    </source>
</evidence>
<proteinExistence type="predicted"/>
<evidence type="ECO:0000256" key="4">
    <source>
        <dbReference type="SAM" id="SignalP"/>
    </source>
</evidence>
<dbReference type="Gene3D" id="3.30.200.20">
    <property type="entry name" value="Phosphorylase Kinase, domain 1"/>
    <property type="match status" value="1"/>
</dbReference>
<sequence length="2028" mass="204155">MERWRTGRCALLMGTLLLVFVPELRGAHAIGSNSTHEASCAFADDRFEASLLAEPSPLPTDVQLSPGCNMLARNFICLPVRASFTVVGAEDGSSAWDVGFDLYQFSIEPDVTVQLRNLALTRALVFTVGYGSLQPSVFHMRPGARLLLENVTVSTLCSTVRFYAAVLGSRAQALQGLPAQAIRIPELTQGGVGLRNVTLTCDPAVPLPSNVELGVHSAAMLVSFVTAANGLTMTSTIALMENLTLPYGPAYNPDVPNPNVGIITTDTAFAANEDPSKQVTFVDANYTRSWMYVQPPARLTLRRLTITRGAQWVWSPGVMDGLLAGAVPLYMVQTASTGGSSSQQVPSRAFEDVTLVVPQYEVAEMTYWCIMVSVMAREATSAADFLRSLVWSSDCEALDANSVIFRKVRTTGSIYTRTLLTSVAPPGVPFDSSLQPPADALGPEDEPYVRPPLRLAGTATELIDAIAPLAPEDYVRSGAAPPSTPAPSKAPLPVLVLVNGSLAITPSLLLAPNGAQRAVRRSIVITSMRRGCAMDGTCPMAQIDFGSIRDGLRLEGANTTVVFEGVALVNITTNITLAASFAGLDQTLQSFFSFDRSQIRVIFESVSVALPGDLFAGLHRVLSGLPRGVKPGGVEIYFMNTTLIQLASFQLGGGRGSWVNFTSAPGTGGGGNAMWPPPPSGAPDTVMSTPSPAAAPSGSTNTAVIVGVAVGGAALLLLLVLAILTLMWRRTRVQTRDGPKPAGKASLDSDAEAGANGNGGGGMALAVRRGPSKDEDDAAAAAAAVAGAAAGGAAAAGSLGTQSPACGPAGTTDEESLHGTATTPSVLTSSDAVPVPAPGLGGSASHRPSASASLGLGASSSEAEQRHLFVAGLAPRSGAEPGEESRRQSREVDLAGSEPTSVGTTPLSGPSAEPVKRSGRAALVPSLLDPPSDGPLPRLVSGTPGPPAGLLLSDAETGPGASSRALGRVEPAAPRSETLVDVRSARRADMLARAPRAPQSAAAAAGPRSGSNAFLPSPAPAVIAGSEVSLFGPGGASSREPRAPGSQGSLVASTRSLRNYNPHQSHHLSGVHASASPSRSQRRERSHPALGGGGSHTVAGGGSEIEMSHGSSTHYTGTGGTGRTLGGTASACLEADSSPNCSLSLNKIPPVPEPASEVQRLISELSAGQGGDQLVIMEPIGQGGYGTVYRGVWRNLDVAVKTVLFQDRQSSVGMGMGGAFSSRPHAYVTGAPSAIAEECEDEGDTDGGTGEGGSTLRNGSSGGGGSHSAALLVTRPGTGGNGGNAGLLTPPSSTSRHASRSVSRTGSMRRDRLCSNERPGTHGSVCSDGSESHPTHASLAHLVNSRLTSHTSPASPHDSSGMRRGSGGPGGGLVTTGTGAGHTGLAGVASQQRAVLEAAVSCSVTHPNVVTTYHYDIAPVRPQGQTVCSGGLQVSDQQGLGLGLRGPGGAGPHAGADVISDWKLYLVQEFCDAGSLASALDRRLFHDGAGMPNLALTLCTLADIARGMSHIHARSIVHGDLNPTNIMLRSLPGPGTGGLPRVMSGAAGISASGSHGGGSGCATPGGSASVMALGGGGGAGAGAGAGGGAGTGAAGVNQLRAELGVSTVAKVGDFGLCAIMAPGKRHISNAHRGTPFYTAPETVATGNLTKASDVYSFGVIVWEVYMGRPPFSHNPQTGFVKDESFPRLPNHVPPSLSAITNACLSADPDARPTFEQILQRLTSLQTKLAVSLQQRLSRLVASQGTLPGLAAAAAATAAAAAASTPGGASAPASGLLPNQHGQMLGGLGSPAGFHSPTPTMHGQMPYGMPLNMLYGGHMVGHGHGYGSNANSMGIGASVSSTGDGSSFGGGLGLGAFMGPSFGLTQPVAQPGFPQSGYAHPQQTAYIQAGPGMTMQPGVPLSAQAPSGLAAMLSPQMGSPGLMGAPLIGSGAWAPQGLGGTAGHAGLGLGGPGGVSGSASLAMGPAGGSSLAVFGPGGGTVLVGNARANGTGPLPPFVSSLPNMPPAAGTTPSSPAVAVAAGGISGQHA</sequence>
<keyword evidence="3" id="KW-0472">Membrane</keyword>
<dbReference type="OrthoDB" id="546205at2759"/>
<comment type="caution">
    <text evidence="6">The sequence shown here is derived from an EMBL/GenBank/DDBJ whole genome shotgun (WGS) entry which is preliminary data.</text>
</comment>
<name>A0A836BRH1_9CHLO</name>
<protein>
    <recommendedName>
        <fullName evidence="5">Protein kinase domain-containing protein</fullName>
    </recommendedName>
</protein>
<evidence type="ECO:0000256" key="2">
    <source>
        <dbReference type="SAM" id="MobiDB-lite"/>
    </source>
</evidence>
<feature type="transmembrane region" description="Helical" evidence="3">
    <location>
        <begin position="778"/>
        <end position="799"/>
    </location>
</feature>
<dbReference type="PANTHER" id="PTHR44329:SF214">
    <property type="entry name" value="PROTEIN KINASE DOMAIN-CONTAINING PROTEIN"/>
    <property type="match status" value="1"/>
</dbReference>
<feature type="compositionally biased region" description="Gly residues" evidence="2">
    <location>
        <begin position="1364"/>
        <end position="1379"/>
    </location>
</feature>
<dbReference type="Gene3D" id="1.10.510.10">
    <property type="entry name" value="Transferase(Phosphotransferase) domain 1"/>
    <property type="match status" value="2"/>
</dbReference>
<evidence type="ECO:0000313" key="7">
    <source>
        <dbReference type="Proteomes" id="UP000612055"/>
    </source>
</evidence>
<dbReference type="Pfam" id="PF07714">
    <property type="entry name" value="PK_Tyr_Ser-Thr"/>
    <property type="match status" value="2"/>
</dbReference>
<feature type="transmembrane region" description="Helical" evidence="3">
    <location>
        <begin position="704"/>
        <end position="728"/>
    </location>
</feature>
<organism evidence="6 7">
    <name type="scientific">Edaphochlamys debaryana</name>
    <dbReference type="NCBI Taxonomy" id="47281"/>
    <lineage>
        <taxon>Eukaryota</taxon>
        <taxon>Viridiplantae</taxon>
        <taxon>Chlorophyta</taxon>
        <taxon>core chlorophytes</taxon>
        <taxon>Chlorophyceae</taxon>
        <taxon>CS clade</taxon>
        <taxon>Chlamydomonadales</taxon>
        <taxon>Chlamydomonadales incertae sedis</taxon>
        <taxon>Edaphochlamys</taxon>
    </lineage>
</organism>
<dbReference type="InterPro" id="IPR017441">
    <property type="entry name" value="Protein_kinase_ATP_BS"/>
</dbReference>
<feature type="compositionally biased region" description="Polar residues" evidence="2">
    <location>
        <begin position="1345"/>
        <end position="1358"/>
    </location>
</feature>
<feature type="binding site" evidence="1">
    <location>
        <position position="1201"/>
    </location>
    <ligand>
        <name>ATP</name>
        <dbReference type="ChEBI" id="CHEBI:30616"/>
    </ligand>
</feature>
<dbReference type="SUPFAM" id="SSF56112">
    <property type="entry name" value="Protein kinase-like (PK-like)"/>
    <property type="match status" value="1"/>
</dbReference>
<feature type="signal peptide" evidence="4">
    <location>
        <begin position="1"/>
        <end position="26"/>
    </location>
</feature>
<dbReference type="Proteomes" id="UP000612055">
    <property type="component" value="Unassembled WGS sequence"/>
</dbReference>
<dbReference type="InterPro" id="IPR011009">
    <property type="entry name" value="Kinase-like_dom_sf"/>
</dbReference>
<feature type="domain" description="Protein kinase" evidence="5">
    <location>
        <begin position="1174"/>
        <end position="1724"/>
    </location>
</feature>
<feature type="compositionally biased region" description="Low complexity" evidence="2">
    <location>
        <begin position="849"/>
        <end position="859"/>
    </location>
</feature>
<dbReference type="InterPro" id="IPR051681">
    <property type="entry name" value="Ser/Thr_Kinases-Pseudokinases"/>
</dbReference>
<keyword evidence="3" id="KW-1133">Transmembrane helix</keyword>
<feature type="region of interest" description="Disordered" evidence="2">
    <location>
        <begin position="1060"/>
        <end position="1122"/>
    </location>
</feature>
<evidence type="ECO:0000259" key="5">
    <source>
        <dbReference type="PROSITE" id="PS50011"/>
    </source>
</evidence>
<feature type="compositionally biased region" description="Gly residues" evidence="2">
    <location>
        <begin position="1090"/>
        <end position="1103"/>
    </location>
</feature>
<gene>
    <name evidence="6" type="ORF">HYH03_016461</name>
</gene>
<feature type="region of interest" description="Disordered" evidence="2">
    <location>
        <begin position="873"/>
        <end position="978"/>
    </location>
</feature>
<evidence type="ECO:0000313" key="6">
    <source>
        <dbReference type="EMBL" id="KAG2484809.1"/>
    </source>
</evidence>
<keyword evidence="7" id="KW-1185">Reference proteome</keyword>
<dbReference type="PROSITE" id="PS00107">
    <property type="entry name" value="PROTEIN_KINASE_ATP"/>
    <property type="match status" value="1"/>
</dbReference>